<sequence>MDDRFESTEYVLIAPDILLPSIWSIRGKEGFVLEVLRRIIRTSQLESPIIKFHDIPARLVGSHANGFPFVCELVPTEQVIEGDIYEIVPPEDENNNVIEVASGSGREYLQERTFWARIREPICTLRAQLLK</sequence>
<evidence type="ECO:0000313" key="1">
    <source>
        <dbReference type="EMBL" id="ACE75172.1"/>
    </source>
</evidence>
<reference evidence="1" key="1">
    <citation type="submission" date="2007-06" db="EMBL/GenBank/DDBJ databases">
        <title>Bracovirus Evolution: Comparative Genomics of Multiple Viral and Proviral Genomes.</title>
        <authorList>
            <person name="Desjardins C.A."/>
            <person name="Gundersen-Rindal D.E."/>
            <person name="Hostetler J.B."/>
            <person name="Tallon L.J."/>
            <person name="Utterback T.R."/>
            <person name="Fuester R.W."/>
            <person name="Schatz M.C."/>
            <person name="Pedroni M.J."/>
            <person name="Fadrosh D.W."/>
            <person name="Haas B.J."/>
            <person name="Toms B.S."/>
            <person name="Chen D."/>
            <person name="Nene V."/>
        </authorList>
    </citation>
    <scope>NUCLEOTIDE SEQUENCE</scope>
</reference>
<accession>B7S8E7</accession>
<protein>
    <submittedName>
        <fullName evidence="1">Uncharacterized protein</fullName>
    </submittedName>
</protein>
<gene>
    <name evidence="1" type="ORF">GFP_L3_0330</name>
</gene>
<proteinExistence type="predicted"/>
<dbReference type="EMBL" id="EF710645">
    <property type="protein sequence ID" value="ACE75172.1"/>
    <property type="molecule type" value="Genomic_DNA"/>
</dbReference>
<organism evidence="1">
    <name type="scientific">Glyptapanteles flavicoxis</name>
    <dbReference type="NCBI Taxonomy" id="463051"/>
    <lineage>
        <taxon>Eukaryota</taxon>
        <taxon>Metazoa</taxon>
        <taxon>Ecdysozoa</taxon>
        <taxon>Arthropoda</taxon>
        <taxon>Hexapoda</taxon>
        <taxon>Insecta</taxon>
        <taxon>Pterygota</taxon>
        <taxon>Neoptera</taxon>
        <taxon>Endopterygota</taxon>
        <taxon>Hymenoptera</taxon>
        <taxon>Apocrita</taxon>
        <taxon>Ichneumonoidea</taxon>
        <taxon>Braconidae</taxon>
        <taxon>Microgastrinae</taxon>
        <taxon>Glyptapanteles</taxon>
    </lineage>
</organism>
<name>B7S8E7_9HYME</name>
<dbReference type="AlphaFoldDB" id="B7S8E7"/>